<sequence length="69" mass="8044">MLSRHLTLYLTDVTSVIRWIGSYFKFGYSHSGVEKRISRTDIYASSDRQIRSLDKLIFLAMIQLSHSSF</sequence>
<reference evidence="1" key="1">
    <citation type="submission" date="2014-09" db="EMBL/GenBank/DDBJ databases">
        <authorList>
            <person name="Magalhaes I.L.F."/>
            <person name="Oliveira U."/>
            <person name="Santos F.R."/>
            <person name="Vidigal T.H.D.A."/>
            <person name="Brescovit A.D."/>
            <person name="Santos A.J."/>
        </authorList>
    </citation>
    <scope>NUCLEOTIDE SEQUENCE</scope>
    <source>
        <tissue evidence="1">Shoot tissue taken approximately 20 cm above the soil surface</tissue>
    </source>
</reference>
<proteinExistence type="predicted"/>
<reference evidence="1" key="2">
    <citation type="journal article" date="2015" name="Data Brief">
        <title>Shoot transcriptome of the giant reed, Arundo donax.</title>
        <authorList>
            <person name="Barrero R.A."/>
            <person name="Guerrero F.D."/>
            <person name="Moolhuijzen P."/>
            <person name="Goolsby J.A."/>
            <person name="Tidwell J."/>
            <person name="Bellgard S.E."/>
            <person name="Bellgard M.I."/>
        </authorList>
    </citation>
    <scope>NUCLEOTIDE SEQUENCE</scope>
    <source>
        <tissue evidence="1">Shoot tissue taken approximately 20 cm above the soil surface</tissue>
    </source>
</reference>
<dbReference type="AlphaFoldDB" id="A0A0A9CFE9"/>
<name>A0A0A9CFE9_ARUDO</name>
<protein>
    <submittedName>
        <fullName evidence="1">Uncharacterized protein</fullName>
    </submittedName>
</protein>
<organism evidence="1">
    <name type="scientific">Arundo donax</name>
    <name type="common">Giant reed</name>
    <name type="synonym">Donax arundinaceus</name>
    <dbReference type="NCBI Taxonomy" id="35708"/>
    <lineage>
        <taxon>Eukaryota</taxon>
        <taxon>Viridiplantae</taxon>
        <taxon>Streptophyta</taxon>
        <taxon>Embryophyta</taxon>
        <taxon>Tracheophyta</taxon>
        <taxon>Spermatophyta</taxon>
        <taxon>Magnoliopsida</taxon>
        <taxon>Liliopsida</taxon>
        <taxon>Poales</taxon>
        <taxon>Poaceae</taxon>
        <taxon>PACMAD clade</taxon>
        <taxon>Arundinoideae</taxon>
        <taxon>Arundineae</taxon>
        <taxon>Arundo</taxon>
    </lineage>
</organism>
<dbReference type="EMBL" id="GBRH01223574">
    <property type="protein sequence ID" value="JAD74321.1"/>
    <property type="molecule type" value="Transcribed_RNA"/>
</dbReference>
<accession>A0A0A9CFE9</accession>
<evidence type="ECO:0000313" key="1">
    <source>
        <dbReference type="EMBL" id="JAD74321.1"/>
    </source>
</evidence>